<evidence type="ECO:0000256" key="4">
    <source>
        <dbReference type="ARBA" id="ARBA00022448"/>
    </source>
</evidence>
<dbReference type="PANTHER" id="PTHR30614:SF20">
    <property type="entry name" value="GLUTAMINE TRANSPORT SYSTEM PERMEASE PROTEIN GLNP"/>
    <property type="match status" value="1"/>
</dbReference>
<evidence type="ECO:0000256" key="9">
    <source>
        <dbReference type="ARBA" id="ARBA00023136"/>
    </source>
</evidence>
<dbReference type="GO" id="GO:0006865">
    <property type="term" value="P:amino acid transport"/>
    <property type="evidence" value="ECO:0007669"/>
    <property type="project" value="UniProtKB-KW"/>
</dbReference>
<comment type="similarity">
    <text evidence="3">Belongs to the binding-protein-dependent transport system permease family. HisMQ subfamily.</text>
</comment>
<feature type="domain" description="ABC transmembrane type-1" evidence="11">
    <location>
        <begin position="54"/>
        <end position="242"/>
    </location>
</feature>
<evidence type="ECO:0000256" key="10">
    <source>
        <dbReference type="RuleBase" id="RU363032"/>
    </source>
</evidence>
<reference evidence="12 13" key="1">
    <citation type="submission" date="2018-06" db="EMBL/GenBank/DDBJ databases">
        <authorList>
            <consortium name="Pathogen Informatics"/>
            <person name="Doyle S."/>
        </authorList>
    </citation>
    <scope>NUCLEOTIDE SEQUENCE [LARGE SCALE GENOMIC DNA]</scope>
    <source>
        <strain evidence="12 13">NCTC12219</strain>
    </source>
</reference>
<proteinExistence type="inferred from homology"/>
<dbReference type="NCBIfam" id="TIGR01726">
    <property type="entry name" value="HEQRo_perm_3TM"/>
    <property type="match status" value="1"/>
</dbReference>
<organism evidence="12 13">
    <name type="scientific">Helicobacter cinaedi</name>
    <dbReference type="NCBI Taxonomy" id="213"/>
    <lineage>
        <taxon>Bacteria</taxon>
        <taxon>Pseudomonadati</taxon>
        <taxon>Campylobacterota</taxon>
        <taxon>Epsilonproteobacteria</taxon>
        <taxon>Campylobacterales</taxon>
        <taxon>Helicobacteraceae</taxon>
        <taxon>Helicobacter</taxon>
    </lineage>
</organism>
<keyword evidence="4 10" id="KW-0813">Transport</keyword>
<feature type="transmembrane region" description="Helical" evidence="10">
    <location>
        <begin position="92"/>
        <end position="112"/>
    </location>
</feature>
<sequence>MDTVMAGSETLGGSLFRFLESVGLYDEDNPSSNPFALWKFADMLSHADEFLSGFGYTLSVSCLALLIALIFGTIGGVMATSRFKILRAYTRVYVEIFQNTPLVIQIFFLYFALPPLGIHLDVFSVGVLGVGAYHGAYVSEVVRSGILSVPKGQFEASASQGFTYTQQMRYIILPQTIKIILPPLTNQMVNLIKNTSVLLIVAGGEIMYVADSYAGDTSNYAPAYLFTALLYFIVCYPLAYFAKFYEDRLKNAHLKR</sequence>
<protein>
    <submittedName>
        <fullName evidence="12">Amino acid ABC transporter permease protein</fullName>
    </submittedName>
</protein>
<evidence type="ECO:0000256" key="1">
    <source>
        <dbReference type="ARBA" id="ARBA00003159"/>
    </source>
</evidence>
<accession>A0A377JT39</accession>
<dbReference type="PANTHER" id="PTHR30614">
    <property type="entry name" value="MEMBRANE COMPONENT OF AMINO ACID ABC TRANSPORTER"/>
    <property type="match status" value="1"/>
</dbReference>
<evidence type="ECO:0000256" key="5">
    <source>
        <dbReference type="ARBA" id="ARBA00022475"/>
    </source>
</evidence>
<keyword evidence="7" id="KW-0029">Amino-acid transport</keyword>
<dbReference type="PROSITE" id="PS50928">
    <property type="entry name" value="ABC_TM1"/>
    <property type="match status" value="1"/>
</dbReference>
<dbReference type="InterPro" id="IPR035906">
    <property type="entry name" value="MetI-like_sf"/>
</dbReference>
<dbReference type="Gene3D" id="1.10.3720.10">
    <property type="entry name" value="MetI-like"/>
    <property type="match status" value="1"/>
</dbReference>
<dbReference type="SUPFAM" id="SSF161098">
    <property type="entry name" value="MetI-like"/>
    <property type="match status" value="1"/>
</dbReference>
<evidence type="ECO:0000259" key="11">
    <source>
        <dbReference type="PROSITE" id="PS50928"/>
    </source>
</evidence>
<name>A0A377JT39_9HELI</name>
<feature type="transmembrane region" description="Helical" evidence="10">
    <location>
        <begin position="53"/>
        <end position="80"/>
    </location>
</feature>
<dbReference type="Proteomes" id="UP000255103">
    <property type="component" value="Unassembled WGS sequence"/>
</dbReference>
<keyword evidence="6 10" id="KW-0812">Transmembrane</keyword>
<dbReference type="InterPro" id="IPR000515">
    <property type="entry name" value="MetI-like"/>
</dbReference>
<evidence type="ECO:0000256" key="8">
    <source>
        <dbReference type="ARBA" id="ARBA00022989"/>
    </source>
</evidence>
<dbReference type="GO" id="GO:0022857">
    <property type="term" value="F:transmembrane transporter activity"/>
    <property type="evidence" value="ECO:0007669"/>
    <property type="project" value="InterPro"/>
</dbReference>
<keyword evidence="5" id="KW-1003">Cell membrane</keyword>
<dbReference type="InterPro" id="IPR043429">
    <property type="entry name" value="ArtM/GltK/GlnP/TcyL/YhdX-like"/>
</dbReference>
<evidence type="ECO:0000313" key="12">
    <source>
        <dbReference type="EMBL" id="STP11086.1"/>
    </source>
</evidence>
<keyword evidence="8 10" id="KW-1133">Transmembrane helix</keyword>
<dbReference type="CDD" id="cd06261">
    <property type="entry name" value="TM_PBP2"/>
    <property type="match status" value="1"/>
</dbReference>
<dbReference type="Pfam" id="PF00528">
    <property type="entry name" value="BPD_transp_1"/>
    <property type="match status" value="1"/>
</dbReference>
<evidence type="ECO:0000256" key="3">
    <source>
        <dbReference type="ARBA" id="ARBA00010072"/>
    </source>
</evidence>
<feature type="transmembrane region" description="Helical" evidence="10">
    <location>
        <begin position="222"/>
        <end position="242"/>
    </location>
</feature>
<gene>
    <name evidence="12" type="primary">yecS</name>
    <name evidence="12" type="ORF">NCTC12219_00969</name>
</gene>
<comment type="subcellular location">
    <subcellularLocation>
        <location evidence="2">Cell inner membrane</location>
        <topology evidence="2">Multi-pass membrane protein</topology>
    </subcellularLocation>
    <subcellularLocation>
        <location evidence="10">Cell membrane</location>
        <topology evidence="10">Multi-pass membrane protein</topology>
    </subcellularLocation>
</comment>
<dbReference type="GO" id="GO:0043190">
    <property type="term" value="C:ATP-binding cassette (ABC) transporter complex"/>
    <property type="evidence" value="ECO:0007669"/>
    <property type="project" value="InterPro"/>
</dbReference>
<dbReference type="InterPro" id="IPR010065">
    <property type="entry name" value="AA_ABC_transptr_permease_3TM"/>
</dbReference>
<evidence type="ECO:0000313" key="13">
    <source>
        <dbReference type="Proteomes" id="UP000255103"/>
    </source>
</evidence>
<dbReference type="AlphaFoldDB" id="A0A377JT39"/>
<comment type="function">
    <text evidence="1">Part of the binding-protein-dependent transport system for glutamine; probably responsible for the translocation of the substrate across the membrane.</text>
</comment>
<evidence type="ECO:0000256" key="2">
    <source>
        <dbReference type="ARBA" id="ARBA00004429"/>
    </source>
</evidence>
<evidence type="ECO:0000256" key="6">
    <source>
        <dbReference type="ARBA" id="ARBA00022692"/>
    </source>
</evidence>
<keyword evidence="9 10" id="KW-0472">Membrane</keyword>
<evidence type="ECO:0000256" key="7">
    <source>
        <dbReference type="ARBA" id="ARBA00022970"/>
    </source>
</evidence>
<dbReference type="EMBL" id="UGHX01000001">
    <property type="protein sequence ID" value="STP11086.1"/>
    <property type="molecule type" value="Genomic_DNA"/>
</dbReference>